<reference evidence="2 3" key="1">
    <citation type="submission" date="2023-07" db="EMBL/GenBank/DDBJ databases">
        <title>Closed genome sequence of Methanimicrococcus sp. Es2.</title>
        <authorList>
            <person name="Protasov E."/>
            <person name="Platt K."/>
            <person name="Reeh H."/>
            <person name="Poehlein A."/>
            <person name="Daniel R."/>
            <person name="Brune A."/>
        </authorList>
    </citation>
    <scope>NUCLEOTIDE SEQUENCE [LARGE SCALE GENOMIC DNA]</scope>
    <source>
        <strain evidence="2 3">Es2</strain>
    </source>
</reference>
<protein>
    <submittedName>
        <fullName evidence="2">Uncharacterized protein</fullName>
    </submittedName>
</protein>
<organism evidence="2 3">
    <name type="scientific">Methanimicrococcus stummii</name>
    <dbReference type="NCBI Taxonomy" id="3028294"/>
    <lineage>
        <taxon>Archaea</taxon>
        <taxon>Methanobacteriati</taxon>
        <taxon>Methanobacteriota</taxon>
        <taxon>Stenosarchaea group</taxon>
        <taxon>Methanomicrobia</taxon>
        <taxon>Methanosarcinales</taxon>
        <taxon>Methanosarcinaceae</taxon>
        <taxon>Methanimicrococcus</taxon>
    </lineage>
</organism>
<dbReference type="KEGG" id="mees:MmiEs2_09000"/>
<dbReference type="EMBL" id="CP131062">
    <property type="protein sequence ID" value="WNY28697.1"/>
    <property type="molecule type" value="Genomic_DNA"/>
</dbReference>
<proteinExistence type="predicted"/>
<feature type="compositionally biased region" description="Low complexity" evidence="1">
    <location>
        <begin position="75"/>
        <end position="87"/>
    </location>
</feature>
<dbReference type="RefSeq" id="WP_316558706.1">
    <property type="nucleotide sequence ID" value="NZ_CP131062.1"/>
</dbReference>
<name>A0AA96VM02_9EURY</name>
<evidence type="ECO:0000313" key="3">
    <source>
        <dbReference type="Proteomes" id="UP001302662"/>
    </source>
</evidence>
<gene>
    <name evidence="2" type="ORF">MmiEs2_09000</name>
</gene>
<keyword evidence="3" id="KW-1185">Reference proteome</keyword>
<evidence type="ECO:0000313" key="2">
    <source>
        <dbReference type="EMBL" id="WNY28697.1"/>
    </source>
</evidence>
<evidence type="ECO:0000256" key="1">
    <source>
        <dbReference type="SAM" id="MobiDB-lite"/>
    </source>
</evidence>
<dbReference type="GeneID" id="85197367"/>
<sequence>MSTQLSHYLIERAAMKYGTVSSEEVMKIAGYTTKQGACAAMRSIATKRPETFDYNAGNNKKSENATLTFKEESTNAADNQNDGAAAN</sequence>
<accession>A0AA96VM02</accession>
<feature type="compositionally biased region" description="Polar residues" evidence="1">
    <location>
        <begin position="56"/>
        <end position="67"/>
    </location>
</feature>
<dbReference type="Proteomes" id="UP001302662">
    <property type="component" value="Chromosome"/>
</dbReference>
<dbReference type="AlphaFoldDB" id="A0AA96VM02"/>
<feature type="region of interest" description="Disordered" evidence="1">
    <location>
        <begin position="55"/>
        <end position="87"/>
    </location>
</feature>